<sequence>MLPQFVHLPLRRASLRRAPRLHLRSIVTSSIEPSLDARIERPETFVLTESSLYSNSTNTNTSWREAFESFYPKQGLHFSSIDMLRSADESTTQITSVKSLEQILASDVSHLATSIGIGAAHTVLIARGPIQCLAAQYFLESLPLAGLVLVDPLLLPDDGRVKKHSAKSSEEVVDNRWESSLQDFMSLLDGNAPNMYKHAGKIVGDSATHPLFLGDRTATATNTIPTQLSESKSTLLDIELSLLNSIACNKHRQKLLLEPGIVPMLIFYSSGVNNDYEDYYRICAERTATFHTCAGSSDYFDQVSVAKIPTIRGGSGDDLDHLMKQIYEWYDDVVA</sequence>
<dbReference type="EMBL" id="JATAAI010000035">
    <property type="protein sequence ID" value="KAK1735158.1"/>
    <property type="molecule type" value="Genomic_DNA"/>
</dbReference>
<gene>
    <name evidence="1" type="ORF">QTG54_014224</name>
</gene>
<accession>A0AAD8XWV6</accession>
<comment type="caution">
    <text evidence="1">The sequence shown here is derived from an EMBL/GenBank/DDBJ whole genome shotgun (WGS) entry which is preliminary data.</text>
</comment>
<evidence type="ECO:0000313" key="1">
    <source>
        <dbReference type="EMBL" id="KAK1735158.1"/>
    </source>
</evidence>
<organism evidence="1 2">
    <name type="scientific">Skeletonema marinoi</name>
    <dbReference type="NCBI Taxonomy" id="267567"/>
    <lineage>
        <taxon>Eukaryota</taxon>
        <taxon>Sar</taxon>
        <taxon>Stramenopiles</taxon>
        <taxon>Ochrophyta</taxon>
        <taxon>Bacillariophyta</taxon>
        <taxon>Coscinodiscophyceae</taxon>
        <taxon>Thalassiosirophycidae</taxon>
        <taxon>Thalassiosirales</taxon>
        <taxon>Skeletonemataceae</taxon>
        <taxon>Skeletonema</taxon>
        <taxon>Skeletonema marinoi-dohrnii complex</taxon>
    </lineage>
</organism>
<evidence type="ECO:0000313" key="2">
    <source>
        <dbReference type="Proteomes" id="UP001224775"/>
    </source>
</evidence>
<dbReference type="AlphaFoldDB" id="A0AAD8XWV6"/>
<reference evidence="1" key="1">
    <citation type="submission" date="2023-06" db="EMBL/GenBank/DDBJ databases">
        <title>Survivors Of The Sea: Transcriptome response of Skeletonema marinoi to long-term dormancy.</title>
        <authorList>
            <person name="Pinder M.I.M."/>
            <person name="Kourtchenko O."/>
            <person name="Robertson E.K."/>
            <person name="Larsson T."/>
            <person name="Maumus F."/>
            <person name="Osuna-Cruz C.M."/>
            <person name="Vancaester E."/>
            <person name="Stenow R."/>
            <person name="Vandepoele K."/>
            <person name="Ploug H."/>
            <person name="Bruchert V."/>
            <person name="Godhe A."/>
            <person name="Topel M."/>
        </authorList>
    </citation>
    <scope>NUCLEOTIDE SEQUENCE</scope>
    <source>
        <strain evidence="1">R05AC</strain>
    </source>
</reference>
<protein>
    <submittedName>
        <fullName evidence="1">Uncharacterized protein</fullName>
    </submittedName>
</protein>
<dbReference type="Proteomes" id="UP001224775">
    <property type="component" value="Unassembled WGS sequence"/>
</dbReference>
<keyword evidence="2" id="KW-1185">Reference proteome</keyword>
<name>A0AAD8XWV6_9STRA</name>
<proteinExistence type="predicted"/>